<gene>
    <name evidence="1" type="ORF">HannXRQ_Chr09g0254891</name>
</gene>
<reference evidence="2" key="1">
    <citation type="journal article" date="2017" name="Nature">
        <title>The sunflower genome provides insights into oil metabolism, flowering and Asterid evolution.</title>
        <authorList>
            <person name="Badouin H."/>
            <person name="Gouzy J."/>
            <person name="Grassa C.J."/>
            <person name="Murat F."/>
            <person name="Staton S.E."/>
            <person name="Cottret L."/>
            <person name="Lelandais-Briere C."/>
            <person name="Owens G.L."/>
            <person name="Carrere S."/>
            <person name="Mayjonade B."/>
            <person name="Legrand L."/>
            <person name="Gill N."/>
            <person name="Kane N.C."/>
            <person name="Bowers J.E."/>
            <person name="Hubner S."/>
            <person name="Bellec A."/>
            <person name="Berard A."/>
            <person name="Berges H."/>
            <person name="Blanchet N."/>
            <person name="Boniface M.C."/>
            <person name="Brunel D."/>
            <person name="Catrice O."/>
            <person name="Chaidir N."/>
            <person name="Claudel C."/>
            <person name="Donnadieu C."/>
            <person name="Faraut T."/>
            <person name="Fievet G."/>
            <person name="Helmstetter N."/>
            <person name="King M."/>
            <person name="Knapp S.J."/>
            <person name="Lai Z."/>
            <person name="Le Paslier M.C."/>
            <person name="Lippi Y."/>
            <person name="Lorenzon L."/>
            <person name="Mandel J.R."/>
            <person name="Marage G."/>
            <person name="Marchand G."/>
            <person name="Marquand E."/>
            <person name="Bret-Mestries E."/>
            <person name="Morien E."/>
            <person name="Nambeesan S."/>
            <person name="Nguyen T."/>
            <person name="Pegot-Espagnet P."/>
            <person name="Pouilly N."/>
            <person name="Raftis F."/>
            <person name="Sallet E."/>
            <person name="Schiex T."/>
            <person name="Thomas J."/>
            <person name="Vandecasteele C."/>
            <person name="Vares D."/>
            <person name="Vear F."/>
            <person name="Vautrin S."/>
            <person name="Crespi M."/>
            <person name="Mangin B."/>
            <person name="Burke J.M."/>
            <person name="Salse J."/>
            <person name="Munos S."/>
            <person name="Vincourt P."/>
            <person name="Rieseberg L.H."/>
            <person name="Langlade N.B."/>
        </authorList>
    </citation>
    <scope>NUCLEOTIDE SEQUENCE [LARGE SCALE GENOMIC DNA]</scope>
    <source>
        <strain evidence="2">cv. SF193</strain>
    </source>
</reference>
<organism evidence="1 2">
    <name type="scientific">Helianthus annuus</name>
    <name type="common">Common sunflower</name>
    <dbReference type="NCBI Taxonomy" id="4232"/>
    <lineage>
        <taxon>Eukaryota</taxon>
        <taxon>Viridiplantae</taxon>
        <taxon>Streptophyta</taxon>
        <taxon>Embryophyta</taxon>
        <taxon>Tracheophyta</taxon>
        <taxon>Spermatophyta</taxon>
        <taxon>Magnoliopsida</taxon>
        <taxon>eudicotyledons</taxon>
        <taxon>Gunneridae</taxon>
        <taxon>Pentapetalae</taxon>
        <taxon>asterids</taxon>
        <taxon>campanulids</taxon>
        <taxon>Asterales</taxon>
        <taxon>Asteraceae</taxon>
        <taxon>Asteroideae</taxon>
        <taxon>Heliantheae alliance</taxon>
        <taxon>Heliantheae</taxon>
        <taxon>Helianthus</taxon>
    </lineage>
</organism>
<dbReference type="InParanoid" id="A0A251TWH6"/>
<proteinExistence type="predicted"/>
<dbReference type="EMBL" id="CM007898">
    <property type="protein sequence ID" value="OTG14936.1"/>
    <property type="molecule type" value="Genomic_DNA"/>
</dbReference>
<protein>
    <submittedName>
        <fullName evidence="1">Uncharacterized protein</fullName>
    </submittedName>
</protein>
<evidence type="ECO:0000313" key="1">
    <source>
        <dbReference type="EMBL" id="OTG14936.1"/>
    </source>
</evidence>
<dbReference type="AlphaFoldDB" id="A0A251TWH6"/>
<keyword evidence="2" id="KW-1185">Reference proteome</keyword>
<accession>A0A251TWH6</accession>
<evidence type="ECO:0000313" key="2">
    <source>
        <dbReference type="Proteomes" id="UP000215914"/>
    </source>
</evidence>
<name>A0A251TWH6_HELAN</name>
<dbReference type="Proteomes" id="UP000215914">
    <property type="component" value="Chromosome 9"/>
</dbReference>
<sequence length="70" mass="8261">MSNFSRQDLKQFLIYGIEFALHMQKLVQLSVLTRTYGGLCVVVLLYGNDIDQEWVINIVREYEAMKHHML</sequence>